<organism evidence="1 2">
    <name type="scientific">Terribacillus saccharophilus</name>
    <dbReference type="NCBI Taxonomy" id="361277"/>
    <lineage>
        <taxon>Bacteria</taxon>
        <taxon>Bacillati</taxon>
        <taxon>Bacillota</taxon>
        <taxon>Bacilli</taxon>
        <taxon>Bacillales</taxon>
        <taxon>Bacillaceae</taxon>
        <taxon>Terribacillus</taxon>
    </lineage>
</organism>
<comment type="caution">
    <text evidence="1">The sequence shown here is derived from an EMBL/GenBank/DDBJ whole genome shotgun (WGS) entry which is preliminary data.</text>
</comment>
<evidence type="ECO:0000313" key="1">
    <source>
        <dbReference type="EMBL" id="SEM86141.1"/>
    </source>
</evidence>
<gene>
    <name evidence="1" type="ORF">SAMN04489762_1227</name>
</gene>
<evidence type="ECO:0008006" key="3">
    <source>
        <dbReference type="Google" id="ProtNLM"/>
    </source>
</evidence>
<name>A0AAX2EDM1_9BACI</name>
<protein>
    <recommendedName>
        <fullName evidence="3">GRAM domain-containing protein</fullName>
    </recommendedName>
</protein>
<sequence length="93" mass="10592">MNIRNKVTIIPKFTEITMDGIDYEYLSGTFIRKANGIVLYFDTIEHANMFSDVLKFTEVINLLLFKRGEETIQGFGGPLIIKSLEGTRVFLGK</sequence>
<dbReference type="Proteomes" id="UP000199735">
    <property type="component" value="Unassembled WGS sequence"/>
</dbReference>
<dbReference type="AlphaFoldDB" id="A0AAX2EDM1"/>
<reference evidence="1 2" key="1">
    <citation type="submission" date="2016-10" db="EMBL/GenBank/DDBJ databases">
        <authorList>
            <person name="Varghese N."/>
            <person name="Submissions S."/>
        </authorList>
    </citation>
    <scope>NUCLEOTIDE SEQUENCE [LARGE SCALE GENOMIC DNA]</scope>
    <source>
        <strain evidence="1 2">DSM 21619</strain>
    </source>
</reference>
<dbReference type="RefSeq" id="WP_093880058.1">
    <property type="nucleotide sequence ID" value="NZ_FOCD01000001.1"/>
</dbReference>
<accession>A0AAX2EDM1</accession>
<proteinExistence type="predicted"/>
<evidence type="ECO:0000313" key="2">
    <source>
        <dbReference type="Proteomes" id="UP000199735"/>
    </source>
</evidence>
<dbReference type="EMBL" id="FOCD01000001">
    <property type="protein sequence ID" value="SEM86141.1"/>
    <property type="molecule type" value="Genomic_DNA"/>
</dbReference>